<comment type="caution">
    <text evidence="2">The sequence shown here is derived from an EMBL/GenBank/DDBJ whole genome shotgun (WGS) entry which is preliminary data.</text>
</comment>
<accession>A0ABQ7JHX1</accession>
<dbReference type="Proteomes" id="UP001194696">
    <property type="component" value="Unassembled WGS sequence"/>
</dbReference>
<dbReference type="EMBL" id="JAAAIM010002180">
    <property type="protein sequence ID" value="KAG0273729.1"/>
    <property type="molecule type" value="Genomic_DNA"/>
</dbReference>
<evidence type="ECO:0000313" key="3">
    <source>
        <dbReference type="Proteomes" id="UP001194696"/>
    </source>
</evidence>
<name>A0ABQ7JHX1_9FUNG</name>
<sequence length="161" mass="17579">MLLKTLDGKEEEIEVIGSGISSSFQPAPESRPRLPLKLPNLKYNAPESSANNYSPGTSVVFNAYRGHGKLLTQPYAASSDNDSDPPPERTYQRLPANTDTPNPRQHRTHTILMAIHPITHSTIIQTTPPIALLMTVLTLLIPVAVTNQGIQGTRETPGIHQ</sequence>
<reference evidence="2 3" key="1">
    <citation type="journal article" date="2020" name="Fungal Divers.">
        <title>Resolving the Mortierellaceae phylogeny through synthesis of multi-gene phylogenetics and phylogenomics.</title>
        <authorList>
            <person name="Vandepol N."/>
            <person name="Liber J."/>
            <person name="Desiro A."/>
            <person name="Na H."/>
            <person name="Kennedy M."/>
            <person name="Barry K."/>
            <person name="Grigoriev I.V."/>
            <person name="Miller A.N."/>
            <person name="O'Donnell K."/>
            <person name="Stajich J.E."/>
            <person name="Bonito G."/>
        </authorList>
    </citation>
    <scope>NUCLEOTIDE SEQUENCE [LARGE SCALE GENOMIC DNA]</scope>
    <source>
        <strain evidence="2 3">AD045</strain>
    </source>
</reference>
<feature type="compositionally biased region" description="Low complexity" evidence="1">
    <location>
        <begin position="33"/>
        <end position="46"/>
    </location>
</feature>
<feature type="region of interest" description="Disordered" evidence="1">
    <location>
        <begin position="16"/>
        <end position="58"/>
    </location>
</feature>
<evidence type="ECO:0000313" key="2">
    <source>
        <dbReference type="EMBL" id="KAG0273729.1"/>
    </source>
</evidence>
<organism evidence="2 3">
    <name type="scientific">Linnemannia gamsii</name>
    <dbReference type="NCBI Taxonomy" id="64522"/>
    <lineage>
        <taxon>Eukaryota</taxon>
        <taxon>Fungi</taxon>
        <taxon>Fungi incertae sedis</taxon>
        <taxon>Mucoromycota</taxon>
        <taxon>Mortierellomycotina</taxon>
        <taxon>Mortierellomycetes</taxon>
        <taxon>Mortierellales</taxon>
        <taxon>Mortierellaceae</taxon>
        <taxon>Linnemannia</taxon>
    </lineage>
</organism>
<protein>
    <submittedName>
        <fullName evidence="2">Uncharacterized protein</fullName>
    </submittedName>
</protein>
<evidence type="ECO:0000256" key="1">
    <source>
        <dbReference type="SAM" id="MobiDB-lite"/>
    </source>
</evidence>
<feature type="compositionally biased region" description="Polar residues" evidence="1">
    <location>
        <begin position="47"/>
        <end position="58"/>
    </location>
</feature>
<keyword evidence="3" id="KW-1185">Reference proteome</keyword>
<proteinExistence type="predicted"/>
<feature type="region of interest" description="Disordered" evidence="1">
    <location>
        <begin position="72"/>
        <end position="104"/>
    </location>
</feature>
<gene>
    <name evidence="2" type="ORF">BGZ96_004694</name>
</gene>